<dbReference type="PROSITE" id="PS00028">
    <property type="entry name" value="ZINC_FINGER_C2H2_1"/>
    <property type="match status" value="1"/>
</dbReference>
<dbReference type="GO" id="GO:0008270">
    <property type="term" value="F:zinc ion binding"/>
    <property type="evidence" value="ECO:0007669"/>
    <property type="project" value="UniProtKB-KW"/>
</dbReference>
<evidence type="ECO:0000313" key="6">
    <source>
        <dbReference type="EnsemblMetazoa" id="G7968.1:cds"/>
    </source>
</evidence>
<dbReference type="InterPro" id="IPR036236">
    <property type="entry name" value="Znf_C2H2_sf"/>
</dbReference>
<reference evidence="6" key="1">
    <citation type="submission" date="2022-08" db="UniProtKB">
        <authorList>
            <consortium name="EnsemblMetazoa"/>
        </authorList>
    </citation>
    <scope>IDENTIFICATION</scope>
    <source>
        <strain evidence="6">05x7-T-G4-1.051#20</strain>
    </source>
</reference>
<proteinExistence type="predicted"/>
<dbReference type="PROSITE" id="PS50157">
    <property type="entry name" value="ZINC_FINGER_C2H2_2"/>
    <property type="match status" value="1"/>
</dbReference>
<evidence type="ECO:0000256" key="2">
    <source>
        <dbReference type="ARBA" id="ARBA00022771"/>
    </source>
</evidence>
<name>A0A8W8NXJ6_MAGGI</name>
<evidence type="ECO:0000256" key="1">
    <source>
        <dbReference type="ARBA" id="ARBA00022723"/>
    </source>
</evidence>
<evidence type="ECO:0000313" key="7">
    <source>
        <dbReference type="Proteomes" id="UP000005408"/>
    </source>
</evidence>
<keyword evidence="3" id="KW-0862">Zinc</keyword>
<organism evidence="6 7">
    <name type="scientific">Magallana gigas</name>
    <name type="common">Pacific oyster</name>
    <name type="synonym">Crassostrea gigas</name>
    <dbReference type="NCBI Taxonomy" id="29159"/>
    <lineage>
        <taxon>Eukaryota</taxon>
        <taxon>Metazoa</taxon>
        <taxon>Spiralia</taxon>
        <taxon>Lophotrochozoa</taxon>
        <taxon>Mollusca</taxon>
        <taxon>Bivalvia</taxon>
        <taxon>Autobranchia</taxon>
        <taxon>Pteriomorphia</taxon>
        <taxon>Ostreida</taxon>
        <taxon>Ostreoidea</taxon>
        <taxon>Ostreidae</taxon>
        <taxon>Magallana</taxon>
    </lineage>
</organism>
<evidence type="ECO:0000256" key="4">
    <source>
        <dbReference type="PROSITE-ProRule" id="PRU00042"/>
    </source>
</evidence>
<feature type="domain" description="C2H2-type" evidence="5">
    <location>
        <begin position="105"/>
        <end position="128"/>
    </location>
</feature>
<keyword evidence="2 4" id="KW-0863">Zinc-finger</keyword>
<evidence type="ECO:0000259" key="5">
    <source>
        <dbReference type="PROSITE" id="PS50157"/>
    </source>
</evidence>
<dbReference type="Gene3D" id="3.30.160.60">
    <property type="entry name" value="Classic Zinc Finger"/>
    <property type="match status" value="1"/>
</dbReference>
<dbReference type="Proteomes" id="UP000005408">
    <property type="component" value="Unassembled WGS sequence"/>
</dbReference>
<dbReference type="SUPFAM" id="SSF57667">
    <property type="entry name" value="beta-beta-alpha zinc fingers"/>
    <property type="match status" value="1"/>
</dbReference>
<dbReference type="Pfam" id="PF12171">
    <property type="entry name" value="zf-C2H2_jaz"/>
    <property type="match status" value="1"/>
</dbReference>
<evidence type="ECO:0000256" key="3">
    <source>
        <dbReference type="ARBA" id="ARBA00022833"/>
    </source>
</evidence>
<dbReference type="EnsemblMetazoa" id="G7968.1">
    <property type="protein sequence ID" value="G7968.1:cds"/>
    <property type="gene ID" value="G7968"/>
</dbReference>
<dbReference type="AlphaFoldDB" id="A0A8W8NXJ6"/>
<accession>A0A8W8NXJ6</accession>
<sequence>MIVSLVYLVFHYSFIDDCLDAYIVTACLHLLDLSDIDEISSRKQTLFDILPKEEQNSFISQISKVILEKYIKIPNDLPTLSTETATMDTQKRQIEAMFDNRQQRYVCEVCDKQYKTANDLQRHLKDQHLWNITENSGVNIP</sequence>
<dbReference type="SMART" id="SM00355">
    <property type="entry name" value="ZnF_C2H2"/>
    <property type="match status" value="1"/>
</dbReference>
<protein>
    <recommendedName>
        <fullName evidence="5">C2H2-type domain-containing protein</fullName>
    </recommendedName>
</protein>
<keyword evidence="1" id="KW-0479">Metal-binding</keyword>
<dbReference type="InterPro" id="IPR013087">
    <property type="entry name" value="Znf_C2H2_type"/>
</dbReference>
<dbReference type="InterPro" id="IPR022755">
    <property type="entry name" value="Znf_C2H2_jaz"/>
</dbReference>
<keyword evidence="7" id="KW-1185">Reference proteome</keyword>